<sequence length="88" mass="10087">MKLAAAISSQERERELARLRQRRCRRRAAKKLLPANVDFPRHHVEWMDEQGMFGAGVDCTDPDVLGRVLGDLAEAQIVNLKKMSRRDT</sequence>
<organism evidence="1 2">
    <name type="scientific">Mesorhizobium newzealandense</name>
    <dbReference type="NCBI Taxonomy" id="1300302"/>
    <lineage>
        <taxon>Bacteria</taxon>
        <taxon>Pseudomonadati</taxon>
        <taxon>Pseudomonadota</taxon>
        <taxon>Alphaproteobacteria</taxon>
        <taxon>Hyphomicrobiales</taxon>
        <taxon>Phyllobacteriaceae</taxon>
        <taxon>Mesorhizobium</taxon>
    </lineage>
</organism>
<comment type="caution">
    <text evidence="1">The sequence shown here is derived from an EMBL/GenBank/DDBJ whole genome shotgun (WGS) entry which is preliminary data.</text>
</comment>
<reference evidence="2" key="1">
    <citation type="journal article" date="2019" name="Int. J. Syst. Evol. Microbiol.">
        <title>The Global Catalogue of Microorganisms (GCM) 10K type strain sequencing project: providing services to taxonomists for standard genome sequencing and annotation.</title>
        <authorList>
            <consortium name="The Broad Institute Genomics Platform"/>
            <consortium name="The Broad Institute Genome Sequencing Center for Infectious Disease"/>
            <person name="Wu L."/>
            <person name="Ma J."/>
        </authorList>
    </citation>
    <scope>NUCLEOTIDE SEQUENCE [LARGE SCALE GENOMIC DNA]</scope>
    <source>
        <strain evidence="2">CGMCC 1.16225</strain>
    </source>
</reference>
<dbReference type="EMBL" id="JBHUGZ010000011">
    <property type="protein sequence ID" value="MFD1984208.1"/>
    <property type="molecule type" value="Genomic_DNA"/>
</dbReference>
<name>A0ABW4UCD5_9HYPH</name>
<evidence type="ECO:0000313" key="2">
    <source>
        <dbReference type="Proteomes" id="UP001597405"/>
    </source>
</evidence>
<dbReference type="Proteomes" id="UP001597405">
    <property type="component" value="Unassembled WGS sequence"/>
</dbReference>
<evidence type="ECO:0000313" key="1">
    <source>
        <dbReference type="EMBL" id="MFD1984208.1"/>
    </source>
</evidence>
<accession>A0ABW4UCD5</accession>
<proteinExistence type="predicted"/>
<protein>
    <submittedName>
        <fullName evidence="1">Uncharacterized protein</fullName>
    </submittedName>
</protein>
<gene>
    <name evidence="1" type="ORF">ACFSOZ_16275</name>
</gene>
<keyword evidence="2" id="KW-1185">Reference proteome</keyword>
<dbReference type="RefSeq" id="WP_379099959.1">
    <property type="nucleotide sequence ID" value="NZ_JBHUGZ010000011.1"/>
</dbReference>